<organism evidence="7 8">
    <name type="scientific">Albula glossodonta</name>
    <name type="common">roundjaw bonefish</name>
    <dbReference type="NCBI Taxonomy" id="121402"/>
    <lineage>
        <taxon>Eukaryota</taxon>
        <taxon>Metazoa</taxon>
        <taxon>Chordata</taxon>
        <taxon>Craniata</taxon>
        <taxon>Vertebrata</taxon>
        <taxon>Euteleostomi</taxon>
        <taxon>Actinopterygii</taxon>
        <taxon>Neopterygii</taxon>
        <taxon>Teleostei</taxon>
        <taxon>Albuliformes</taxon>
        <taxon>Albulidae</taxon>
        <taxon>Albula</taxon>
    </lineage>
</organism>
<reference evidence="7" key="1">
    <citation type="thesis" date="2021" institute="BYU ScholarsArchive" country="Provo, UT, USA">
        <title>Applications of and Algorithms for Genome Assembly and Genomic Analyses with an Emphasis on Marine Teleosts.</title>
        <authorList>
            <person name="Pickett B.D."/>
        </authorList>
    </citation>
    <scope>NUCLEOTIDE SEQUENCE</scope>
    <source>
        <strain evidence="7">HI-2016</strain>
    </source>
</reference>
<dbReference type="EMBL" id="JAFBMS010000005">
    <property type="protein sequence ID" value="KAG9352520.1"/>
    <property type="molecule type" value="Genomic_DNA"/>
</dbReference>
<sequence>MRAAEKGMEMEGGEREVERESKGLNPLPLCTLLSGAVISEGEEKDMEKDRQGERERESERGRGGLQAHLYLSCWALRFGKDHRAVRRGKRGKRRNLKEEVKGQCFPRGRAIPLCLCKWTCLQAAGVELSSSGPGLAPGEQTSVSSLRLSSPSVCQLNLRLQLLDVENNPYLIKALYGLLMLLPQSQAFQLLSHRLRCVPNPELMRTLLCIKVVSLCCSDLCEKVIPPPGSQNRQQMLLGSANTRRCVECDSLLETGWVCPLDSQTLDIDPSFLFFSLSRDKLNENSVLPTVRVEELWGELFIPRESLCEGEEKQKGVRLFLLLHMFQELYICWPGVSCLGFVLLLFLQSLVLHIQHPLHINCQPGHKSELPPDSKPLESRRTTPSHVNYRELLQHFDRVQSKHLEARHQRAGRAEHPDRKLVLHRHSVLGHCGKPQTLLPICCSLWPKKVWEIEEVLHLFSALAHSSITLLLIVILGNCHTSLTPILSPGELSTHSHCSMHSIPHPSAPFPFDMHSVLMQY</sequence>
<dbReference type="Pfam" id="PF11916">
    <property type="entry name" value="Vac14_Fig4_bd"/>
    <property type="match status" value="1"/>
</dbReference>
<keyword evidence="5" id="KW-1133">Transmembrane helix</keyword>
<evidence type="ECO:0000313" key="7">
    <source>
        <dbReference type="EMBL" id="KAG9352520.1"/>
    </source>
</evidence>
<keyword evidence="3 5" id="KW-0472">Membrane</keyword>
<feature type="compositionally biased region" description="Basic and acidic residues" evidence="4">
    <location>
        <begin position="1"/>
        <end position="22"/>
    </location>
</feature>
<dbReference type="AlphaFoldDB" id="A0A8T2PJY4"/>
<proteinExistence type="predicted"/>
<accession>A0A8T2PJY4</accession>
<dbReference type="GO" id="GO:0006661">
    <property type="term" value="P:phosphatidylinositol biosynthetic process"/>
    <property type="evidence" value="ECO:0007669"/>
    <property type="project" value="InterPro"/>
</dbReference>
<dbReference type="OrthoDB" id="5574975at2759"/>
<keyword evidence="2" id="KW-0677">Repeat</keyword>
<keyword evidence="8" id="KW-1185">Reference proteome</keyword>
<dbReference type="GO" id="GO:0010008">
    <property type="term" value="C:endosome membrane"/>
    <property type="evidence" value="ECO:0007669"/>
    <property type="project" value="TreeGrafter"/>
</dbReference>
<evidence type="ECO:0000256" key="2">
    <source>
        <dbReference type="ARBA" id="ARBA00022737"/>
    </source>
</evidence>
<dbReference type="InterPro" id="IPR026825">
    <property type="entry name" value="Vac14"/>
</dbReference>
<evidence type="ECO:0000256" key="5">
    <source>
        <dbReference type="SAM" id="Phobius"/>
    </source>
</evidence>
<dbReference type="GO" id="GO:0070772">
    <property type="term" value="C:PAS complex"/>
    <property type="evidence" value="ECO:0007669"/>
    <property type="project" value="InterPro"/>
</dbReference>
<evidence type="ECO:0000256" key="1">
    <source>
        <dbReference type="ARBA" id="ARBA00004308"/>
    </source>
</evidence>
<keyword evidence="5" id="KW-0812">Transmembrane</keyword>
<comment type="subcellular location">
    <subcellularLocation>
        <location evidence="1">Endomembrane system</location>
    </subcellularLocation>
</comment>
<feature type="compositionally biased region" description="Basic and acidic residues" evidence="4">
    <location>
        <begin position="45"/>
        <end position="62"/>
    </location>
</feature>
<feature type="domain" description="Vacuolar protein 14 C-terminal Fig4-binding" evidence="6">
    <location>
        <begin position="156"/>
        <end position="198"/>
    </location>
</feature>
<gene>
    <name evidence="7" type="ORF">JZ751_020934</name>
</gene>
<name>A0A8T2PJY4_9TELE</name>
<evidence type="ECO:0000313" key="8">
    <source>
        <dbReference type="Proteomes" id="UP000824540"/>
    </source>
</evidence>
<feature type="transmembrane region" description="Helical" evidence="5">
    <location>
        <begin position="329"/>
        <end position="351"/>
    </location>
</feature>
<comment type="caution">
    <text evidence="7">The sequence shown here is derived from an EMBL/GenBank/DDBJ whole genome shotgun (WGS) entry which is preliminary data.</text>
</comment>
<feature type="region of interest" description="Disordered" evidence="4">
    <location>
        <begin position="1"/>
        <end position="62"/>
    </location>
</feature>
<evidence type="ECO:0000256" key="3">
    <source>
        <dbReference type="ARBA" id="ARBA00023136"/>
    </source>
</evidence>
<evidence type="ECO:0000259" key="6">
    <source>
        <dbReference type="Pfam" id="PF11916"/>
    </source>
</evidence>
<dbReference type="PANTHER" id="PTHR16023">
    <property type="entry name" value="TAX1 BINDING PROTEIN-RELATED"/>
    <property type="match status" value="1"/>
</dbReference>
<dbReference type="Proteomes" id="UP000824540">
    <property type="component" value="Unassembled WGS sequence"/>
</dbReference>
<dbReference type="PANTHER" id="PTHR16023:SF0">
    <property type="entry name" value="PROTEIN VAC14 HOMOLOG"/>
    <property type="match status" value="1"/>
</dbReference>
<protein>
    <recommendedName>
        <fullName evidence="6">Vacuolar protein 14 C-terminal Fig4-binding domain-containing protein</fullName>
    </recommendedName>
</protein>
<evidence type="ECO:0000256" key="4">
    <source>
        <dbReference type="SAM" id="MobiDB-lite"/>
    </source>
</evidence>
<dbReference type="InterPro" id="IPR021841">
    <property type="entry name" value="VAC14_Fig4p-bd"/>
</dbReference>